<comment type="caution">
    <text evidence="2">The sequence shown here is derived from an EMBL/GenBank/DDBJ whole genome shotgun (WGS) entry which is preliminary data.</text>
</comment>
<sequence>MSQNSGNLEPIDAAGAHDVQVDRAVLRLVFGWALVGVPLGYGVITTLSRVAQLFN</sequence>
<keyword evidence="3" id="KW-1185">Reference proteome</keyword>
<keyword evidence="1" id="KW-0812">Transmembrane</keyword>
<evidence type="ECO:0000256" key="1">
    <source>
        <dbReference type="SAM" id="Phobius"/>
    </source>
</evidence>
<keyword evidence="1" id="KW-0472">Membrane</keyword>
<feature type="transmembrane region" description="Helical" evidence="1">
    <location>
        <begin position="24"/>
        <end position="44"/>
    </location>
</feature>
<name>A0ABX1G3P2_9MICC</name>
<organism evidence="2 3">
    <name type="scientific">Paeniglutamicibacter terrestris</name>
    <dbReference type="NCBI Taxonomy" id="2723403"/>
    <lineage>
        <taxon>Bacteria</taxon>
        <taxon>Bacillati</taxon>
        <taxon>Actinomycetota</taxon>
        <taxon>Actinomycetes</taxon>
        <taxon>Micrococcales</taxon>
        <taxon>Micrococcaceae</taxon>
        <taxon>Paeniglutamicibacter</taxon>
    </lineage>
</organism>
<accession>A0ABX1G3P2</accession>
<dbReference type="Proteomes" id="UP000746595">
    <property type="component" value="Unassembled WGS sequence"/>
</dbReference>
<protein>
    <submittedName>
        <fullName evidence="2">Uncharacterized protein</fullName>
    </submittedName>
</protein>
<gene>
    <name evidence="2" type="ORF">HED64_09030</name>
</gene>
<reference evidence="2 3" key="1">
    <citation type="submission" date="2020-04" db="EMBL/GenBank/DDBJ databases">
        <title>Paeniglutamicibacter sp. ANT13_2, a novel actinomycete isolated from sediment in Antarctica.</title>
        <authorList>
            <person name="Sakdapetsiri C."/>
            <person name="Pinyakong O."/>
        </authorList>
    </citation>
    <scope>NUCLEOTIDE SEQUENCE [LARGE SCALE GENOMIC DNA]</scope>
    <source>
        <strain evidence="2 3">ANT13_2</strain>
    </source>
</reference>
<keyword evidence="1" id="KW-1133">Transmembrane helix</keyword>
<evidence type="ECO:0000313" key="2">
    <source>
        <dbReference type="EMBL" id="NKG20849.1"/>
    </source>
</evidence>
<proteinExistence type="predicted"/>
<dbReference type="RefSeq" id="WP_168151489.1">
    <property type="nucleotide sequence ID" value="NZ_JAAWVT010000003.1"/>
</dbReference>
<dbReference type="EMBL" id="JAAWVT010000003">
    <property type="protein sequence ID" value="NKG20849.1"/>
    <property type="molecule type" value="Genomic_DNA"/>
</dbReference>
<evidence type="ECO:0000313" key="3">
    <source>
        <dbReference type="Proteomes" id="UP000746595"/>
    </source>
</evidence>